<name>A0A179DB14_9SPHI</name>
<protein>
    <submittedName>
        <fullName evidence="1">Uncharacterized protein</fullName>
    </submittedName>
</protein>
<comment type="caution">
    <text evidence="1">The sequence shown here is derived from an EMBL/GenBank/DDBJ whole genome shotgun (WGS) entry which is preliminary data.</text>
</comment>
<evidence type="ECO:0000313" key="1">
    <source>
        <dbReference type="EMBL" id="OAQ38188.1"/>
    </source>
</evidence>
<dbReference type="EMBL" id="LWHJ01000031">
    <property type="protein sequence ID" value="OAQ38188.1"/>
    <property type="molecule type" value="Genomic_DNA"/>
</dbReference>
<accession>A0A179DB14</accession>
<reference evidence="1 2" key="2">
    <citation type="submission" date="2016-06" db="EMBL/GenBank/DDBJ databases">
        <title>Pedobacter psychrophilus sp. nov., isolated from Antarctic fragmentary rock.</title>
        <authorList>
            <person name="Svec P."/>
        </authorList>
    </citation>
    <scope>NUCLEOTIDE SEQUENCE [LARGE SCALE GENOMIC DNA]</scope>
    <source>
        <strain evidence="1 2">CCM 8644</strain>
    </source>
</reference>
<proteinExistence type="predicted"/>
<dbReference type="Proteomes" id="UP000078459">
    <property type="component" value="Unassembled WGS sequence"/>
</dbReference>
<keyword evidence="2" id="KW-1185">Reference proteome</keyword>
<dbReference type="STRING" id="1826909.A5893_15430"/>
<gene>
    <name evidence="1" type="ORF">A5893_15430</name>
</gene>
<organism evidence="1 2">
    <name type="scientific">Pedobacter psychrophilus</name>
    <dbReference type="NCBI Taxonomy" id="1826909"/>
    <lineage>
        <taxon>Bacteria</taxon>
        <taxon>Pseudomonadati</taxon>
        <taxon>Bacteroidota</taxon>
        <taxon>Sphingobacteriia</taxon>
        <taxon>Sphingobacteriales</taxon>
        <taxon>Sphingobacteriaceae</taxon>
        <taxon>Pedobacter</taxon>
    </lineage>
</organism>
<reference evidence="1 2" key="1">
    <citation type="submission" date="2016-04" db="EMBL/GenBank/DDBJ databases">
        <authorList>
            <person name="Evans L.H."/>
            <person name="Alamgir A."/>
            <person name="Owens N."/>
            <person name="Weber N.D."/>
            <person name="Virtaneva K."/>
            <person name="Barbian K."/>
            <person name="Babar A."/>
            <person name="Rosenke K."/>
        </authorList>
    </citation>
    <scope>NUCLEOTIDE SEQUENCE [LARGE SCALE GENOMIC DNA]</scope>
    <source>
        <strain evidence="1 2">CCM 8644</strain>
    </source>
</reference>
<evidence type="ECO:0000313" key="2">
    <source>
        <dbReference type="Proteomes" id="UP000078459"/>
    </source>
</evidence>
<dbReference type="AlphaFoldDB" id="A0A179DB14"/>
<sequence length="156" mass="18889">MRIKDSKILKRIFSDKLLEHINNCLDHIKMFPIYMEMGFEEEKFLLDFYEDKCTSKEISNLKNLYKIGRRFNSQAVDFYIGKFFAIKADPNKNFNYENCLKTLNQLDSKLFSILTDFVCEWQEFNIELKDPMCSYRDIVNKFYENLKAWMTKKEFT</sequence>